<gene>
    <name evidence="1" type="ORF">BGO89_11565</name>
</gene>
<organism evidence="1 2">
    <name type="scientific">Candidatus Kapaibacterium thiocyanatum</name>
    <dbReference type="NCBI Taxonomy" id="1895771"/>
    <lineage>
        <taxon>Bacteria</taxon>
        <taxon>Pseudomonadati</taxon>
        <taxon>Candidatus Kapaibacteriota</taxon>
        <taxon>Candidatus Kapaibacteriia</taxon>
        <taxon>Candidatus Kapaibacteriales</taxon>
        <taxon>Candidatus Kapaibacteriaceae</taxon>
        <taxon>Candidatus Kapaibacterium</taxon>
    </lineage>
</organism>
<comment type="caution">
    <text evidence="1">The sequence shown here is derived from an EMBL/GenBank/DDBJ whole genome shotgun (WGS) entry which is preliminary data.</text>
</comment>
<name>A0A1M3KXM4_9BACT</name>
<evidence type="ECO:0000313" key="2">
    <source>
        <dbReference type="Proteomes" id="UP000184233"/>
    </source>
</evidence>
<dbReference type="STRING" id="1895771.BGO89_11565"/>
<dbReference type="Proteomes" id="UP000184233">
    <property type="component" value="Unassembled WGS sequence"/>
</dbReference>
<evidence type="ECO:0000313" key="1">
    <source>
        <dbReference type="EMBL" id="OJX57133.1"/>
    </source>
</evidence>
<accession>A0A1M3KXM4</accession>
<protein>
    <submittedName>
        <fullName evidence="1">Uncharacterized protein</fullName>
    </submittedName>
</protein>
<reference evidence="1 2" key="1">
    <citation type="submission" date="2016-09" db="EMBL/GenBank/DDBJ databases">
        <title>Genome-resolved meta-omics ties microbial dynamics to process performance in biotechnology for thiocyanate degradation.</title>
        <authorList>
            <person name="Kantor R.S."/>
            <person name="Huddy R.J."/>
            <person name="Iyer R."/>
            <person name="Thomas B.C."/>
            <person name="Brown C.T."/>
            <person name="Anantharaman K."/>
            <person name="Tringe S."/>
            <person name="Hettich R.L."/>
            <person name="Harrison S.T."/>
            <person name="Banfield J.F."/>
        </authorList>
    </citation>
    <scope>NUCLEOTIDE SEQUENCE [LARGE SCALE GENOMIC DNA]</scope>
    <source>
        <strain evidence="1">59-99</strain>
    </source>
</reference>
<dbReference type="AlphaFoldDB" id="A0A1M3KXM4"/>
<sequence>MAIVMKTFLLIAVTLFAAGAGGRLHAGTWWLGIHPMFRAISMVSSCIPPHGIAGDVPVTSNCSIAPTTCSYSCIYIQDGQEMHRCMVVSTQSLCKQGMPAYSGGCQIPTSCDRPPMGGPCTCD</sequence>
<proteinExistence type="predicted"/>
<dbReference type="EMBL" id="MKVH01000024">
    <property type="protein sequence ID" value="OJX57133.1"/>
    <property type="molecule type" value="Genomic_DNA"/>
</dbReference>